<dbReference type="EMBL" id="POUC01000107">
    <property type="protein sequence ID" value="PNG21061.1"/>
    <property type="molecule type" value="Genomic_DNA"/>
</dbReference>
<dbReference type="AlphaFoldDB" id="A0A2N8TPX0"/>
<name>A0A2N8TPX0_9ACTN</name>
<evidence type="ECO:0000313" key="1">
    <source>
        <dbReference type="EMBL" id="PNG21061.1"/>
    </source>
</evidence>
<organism evidence="1 2">
    <name type="scientific">Streptomyces cahuitamycinicus</name>
    <dbReference type="NCBI Taxonomy" id="2070367"/>
    <lineage>
        <taxon>Bacteria</taxon>
        <taxon>Bacillati</taxon>
        <taxon>Actinomycetota</taxon>
        <taxon>Actinomycetes</taxon>
        <taxon>Kitasatosporales</taxon>
        <taxon>Streptomycetaceae</taxon>
        <taxon>Streptomyces</taxon>
    </lineage>
</organism>
<comment type="caution">
    <text evidence="1">The sequence shown here is derived from an EMBL/GenBank/DDBJ whole genome shotgun (WGS) entry which is preliminary data.</text>
</comment>
<keyword evidence="2" id="KW-1185">Reference proteome</keyword>
<proteinExistence type="predicted"/>
<dbReference type="OrthoDB" id="4234706at2"/>
<gene>
    <name evidence="1" type="ORF">C1J00_16865</name>
</gene>
<protein>
    <submittedName>
        <fullName evidence="1">Conjugal transfer protein TraB</fullName>
    </submittedName>
</protein>
<sequence>MSEIEPYKAPAVPAISTGGGALSFMRLLGSMVTLVGQAVALKEMAHLLKKRMEKDADDHDKISDMCAEAEVEPYFTGLITDAGTALREVANASGELSGAADDLATNAKAFGSAHKTEYQGIYEAVQAAKRRGIRQARPGFYRTR</sequence>
<accession>A0A2N8TPX0</accession>
<reference evidence="1 2" key="1">
    <citation type="submission" date="2018-01" db="EMBL/GenBank/DDBJ databases">
        <title>Draft genome sequence of Streptomyces sp. 13K301.</title>
        <authorList>
            <person name="Sahin N."/>
            <person name="Saygin H."/>
            <person name="Ay H."/>
        </authorList>
    </citation>
    <scope>NUCLEOTIDE SEQUENCE [LARGE SCALE GENOMIC DNA]</scope>
    <source>
        <strain evidence="1 2">13K301</strain>
    </source>
</reference>
<evidence type="ECO:0000313" key="2">
    <source>
        <dbReference type="Proteomes" id="UP000235943"/>
    </source>
</evidence>
<dbReference type="Proteomes" id="UP000235943">
    <property type="component" value="Unassembled WGS sequence"/>
</dbReference>